<dbReference type="Gene3D" id="2.60.120.260">
    <property type="entry name" value="Galactose-binding domain-like"/>
    <property type="match status" value="1"/>
</dbReference>
<evidence type="ECO:0000259" key="2">
    <source>
        <dbReference type="Pfam" id="PF08531"/>
    </source>
</evidence>
<accession>A0A8J8JSZ6</accession>
<organism evidence="5 6">
    <name type="scientific">Limnovirga soli</name>
    <dbReference type="NCBI Taxonomy" id="2656915"/>
    <lineage>
        <taxon>Bacteria</taxon>
        <taxon>Pseudomonadati</taxon>
        <taxon>Bacteroidota</taxon>
        <taxon>Chitinophagia</taxon>
        <taxon>Chitinophagales</taxon>
        <taxon>Chitinophagaceae</taxon>
        <taxon>Limnovirga</taxon>
    </lineage>
</organism>
<dbReference type="InterPro" id="IPR013737">
    <property type="entry name" value="Bac_rhamnosid_N"/>
</dbReference>
<dbReference type="InterPro" id="IPR008979">
    <property type="entry name" value="Galactose-bd-like_sf"/>
</dbReference>
<evidence type="ECO:0000259" key="4">
    <source>
        <dbReference type="Pfam" id="PF17390"/>
    </source>
</evidence>
<dbReference type="Gene3D" id="1.50.10.10">
    <property type="match status" value="1"/>
</dbReference>
<feature type="domain" description="Alpha-L-rhamnosidase six-hairpin glycosidase" evidence="3">
    <location>
        <begin position="392"/>
        <end position="734"/>
    </location>
</feature>
<sequence length="836" mass="95554">MATIYTTKLTLIACFFLALAGKAYCQPGYGTNNDGYKVMADATGYYIKNSHFTADKLFPKNAWTGDWIWLNPTTFKAYQATKIDWSDNPAYTKQYKALFRKSFVVTALTNQLILSITADVGCRIYINGSFVAQDPANIGNDYNDGVAPKHWFYNTHNVQPFLHVGTNTIAVEVYSHSREIAETSSGQGLFICDLDDGLHKNIVATDSTWKCTVDTAFTIMGGNYSYNANVAIPNWSKPGFDDTAWEYAAIKNFPKKGYLISSKIPVPFRYDVKPKQVWQLTNATEMAGMASAVFNKPLHKAAFTLDYNRNMTAYYGFELVAHKNDTLKMYPYEKKYASQNRALTFVCKEGINVFYAPYVSVFRYLKVEVASEKGLVIKNIRADFSSYPVNYAGSFSCSNQQLTTLWDMTRWTTQLCMNDMFYDSPKHQEPIACTGDYLIESLINYYAFGDPWLTRQTLVKTALLLEKNKYDMFHTSYSLLWVQMLRQYYQYTGDMQLVKELLPHVNKLNQLFTTYLDSNYLVSNAPDYMFMDWIKIDQFNAHHPPAVIGMGYMTAFYYKSLLDAAHLNQLAGNHILQDENLQLAGKIKAAMNNLLWDKEKQLYKDGIPFLSKRENHYFFPKDTAIVTYSPHVNTLAVLYDIAPHNQQSAILNYVVSQQAIDLQPYFMFFVLSAVEHANQYNTLGLALMKKWENGINRETYTLKENWQDLTETGYGGDYSHAWGGSPLYFMSKNILGVQPAKPGYQEIAIIPFQSESITWARGRVPMVQGKSMGISWEKNKELTYHYQLDIPADQPCFMEIPKDLRKSGFTINGKTYPKETTRVPLKTGTYTIAFTH</sequence>
<evidence type="ECO:0000313" key="6">
    <source>
        <dbReference type="Proteomes" id="UP000598971"/>
    </source>
</evidence>
<dbReference type="RefSeq" id="WP_171606018.1">
    <property type="nucleotide sequence ID" value="NZ_WHPF01000001.1"/>
</dbReference>
<gene>
    <name evidence="5" type="ORF">GD597_01470</name>
</gene>
<dbReference type="InterPro" id="IPR035398">
    <property type="entry name" value="Bac_rhamnosid_C"/>
</dbReference>
<dbReference type="GO" id="GO:0005975">
    <property type="term" value="P:carbohydrate metabolic process"/>
    <property type="evidence" value="ECO:0007669"/>
    <property type="project" value="InterPro"/>
</dbReference>
<proteinExistence type="predicted"/>
<dbReference type="SUPFAM" id="SSF48208">
    <property type="entry name" value="Six-hairpin glycosidases"/>
    <property type="match status" value="1"/>
</dbReference>
<name>A0A8J8JSZ6_9BACT</name>
<evidence type="ECO:0000256" key="1">
    <source>
        <dbReference type="SAM" id="SignalP"/>
    </source>
</evidence>
<dbReference type="SUPFAM" id="SSF49785">
    <property type="entry name" value="Galactose-binding domain-like"/>
    <property type="match status" value="1"/>
</dbReference>
<evidence type="ECO:0000259" key="3">
    <source>
        <dbReference type="Pfam" id="PF17389"/>
    </source>
</evidence>
<dbReference type="Pfam" id="PF08531">
    <property type="entry name" value="Bac_rhamnosid_N"/>
    <property type="match status" value="1"/>
</dbReference>
<dbReference type="PANTHER" id="PTHR34987">
    <property type="entry name" value="C, PUTATIVE (AFU_ORTHOLOGUE AFUA_3G02880)-RELATED"/>
    <property type="match status" value="1"/>
</dbReference>
<dbReference type="EMBL" id="WHPF01000001">
    <property type="protein sequence ID" value="NNV54109.1"/>
    <property type="molecule type" value="Genomic_DNA"/>
</dbReference>
<dbReference type="PANTHER" id="PTHR34987:SF2">
    <property type="entry name" value="B, PUTATIVE (AFU_ORTHOLOGUE AFUA_7G05040)-RELATED"/>
    <property type="match status" value="1"/>
</dbReference>
<dbReference type="Gene3D" id="2.60.420.10">
    <property type="entry name" value="Maltose phosphorylase, domain 3"/>
    <property type="match status" value="1"/>
</dbReference>
<dbReference type="Proteomes" id="UP000598971">
    <property type="component" value="Unassembled WGS sequence"/>
</dbReference>
<dbReference type="InterPro" id="IPR035396">
    <property type="entry name" value="Bac_rhamnosid6H"/>
</dbReference>
<feature type="signal peptide" evidence="1">
    <location>
        <begin position="1"/>
        <end position="25"/>
    </location>
</feature>
<evidence type="ECO:0000313" key="5">
    <source>
        <dbReference type="EMBL" id="NNV54109.1"/>
    </source>
</evidence>
<dbReference type="Pfam" id="PF17390">
    <property type="entry name" value="Bac_rhamnosid_C"/>
    <property type="match status" value="1"/>
</dbReference>
<reference evidence="5" key="1">
    <citation type="submission" date="2019-10" db="EMBL/GenBank/DDBJ databases">
        <title>Draft genome sequence of Panacibacter sp. KCS-6.</title>
        <authorList>
            <person name="Yim K.J."/>
        </authorList>
    </citation>
    <scope>NUCLEOTIDE SEQUENCE</scope>
    <source>
        <strain evidence="5">KCS-6</strain>
    </source>
</reference>
<keyword evidence="6" id="KW-1185">Reference proteome</keyword>
<protein>
    <submittedName>
        <fullName evidence="5">Bacterial alpha-L-rhamnosidase</fullName>
    </submittedName>
</protein>
<feature type="chain" id="PRO_5035145663" evidence="1">
    <location>
        <begin position="26"/>
        <end position="836"/>
    </location>
</feature>
<feature type="domain" description="Alpha-L-rhamnosidase C-terminal" evidence="4">
    <location>
        <begin position="736"/>
        <end position="803"/>
    </location>
</feature>
<feature type="domain" description="Bacterial alpha-L-rhamnosidase N-terminal" evidence="2">
    <location>
        <begin position="149"/>
        <end position="258"/>
    </location>
</feature>
<comment type="caution">
    <text evidence="5">The sequence shown here is derived from an EMBL/GenBank/DDBJ whole genome shotgun (WGS) entry which is preliminary data.</text>
</comment>
<dbReference type="Pfam" id="PF17389">
    <property type="entry name" value="Bac_rhamnosid6H"/>
    <property type="match status" value="1"/>
</dbReference>
<dbReference type="InterPro" id="IPR008928">
    <property type="entry name" value="6-hairpin_glycosidase_sf"/>
</dbReference>
<dbReference type="InterPro" id="IPR012341">
    <property type="entry name" value="6hp_glycosidase-like_sf"/>
</dbReference>
<keyword evidence="1" id="KW-0732">Signal</keyword>
<dbReference type="AlphaFoldDB" id="A0A8J8JSZ6"/>